<dbReference type="AlphaFoldDB" id="A0A5S3QB87"/>
<feature type="signal peptide" evidence="3">
    <location>
        <begin position="1"/>
        <end position="25"/>
    </location>
</feature>
<protein>
    <submittedName>
        <fullName evidence="5">OmpA family protein</fullName>
    </submittedName>
</protein>
<keyword evidence="6" id="KW-1185">Reference proteome</keyword>
<feature type="compositionally biased region" description="Low complexity" evidence="2">
    <location>
        <begin position="237"/>
        <end position="254"/>
    </location>
</feature>
<proteinExistence type="predicted"/>
<dbReference type="RefSeq" id="WP_138660534.1">
    <property type="nucleotide sequence ID" value="NZ_VANS01000001.1"/>
</dbReference>
<name>A0A5S3QB87_9RHOB</name>
<dbReference type="SUPFAM" id="SSF103088">
    <property type="entry name" value="OmpA-like"/>
    <property type="match status" value="1"/>
</dbReference>
<evidence type="ECO:0000259" key="4">
    <source>
        <dbReference type="PROSITE" id="PS51123"/>
    </source>
</evidence>
<evidence type="ECO:0000256" key="3">
    <source>
        <dbReference type="SAM" id="SignalP"/>
    </source>
</evidence>
<feature type="region of interest" description="Disordered" evidence="2">
    <location>
        <begin position="80"/>
        <end position="290"/>
    </location>
</feature>
<dbReference type="Proteomes" id="UP000309550">
    <property type="component" value="Unassembled WGS sequence"/>
</dbReference>
<feature type="compositionally biased region" description="Low complexity" evidence="2">
    <location>
        <begin position="80"/>
        <end position="211"/>
    </location>
</feature>
<keyword evidence="1" id="KW-0472">Membrane</keyword>
<dbReference type="PANTHER" id="PTHR30329">
    <property type="entry name" value="STATOR ELEMENT OF FLAGELLAR MOTOR COMPLEX"/>
    <property type="match status" value="1"/>
</dbReference>
<evidence type="ECO:0000313" key="6">
    <source>
        <dbReference type="Proteomes" id="UP000309550"/>
    </source>
</evidence>
<dbReference type="InterPro" id="IPR036737">
    <property type="entry name" value="OmpA-like_sf"/>
</dbReference>
<dbReference type="Pfam" id="PF00691">
    <property type="entry name" value="OmpA"/>
    <property type="match status" value="1"/>
</dbReference>
<dbReference type="PANTHER" id="PTHR30329:SF21">
    <property type="entry name" value="LIPOPROTEIN YIAD-RELATED"/>
    <property type="match status" value="1"/>
</dbReference>
<keyword evidence="3" id="KW-0732">Signal</keyword>
<dbReference type="InterPro" id="IPR050330">
    <property type="entry name" value="Bact_OuterMem_StrucFunc"/>
</dbReference>
<dbReference type="EMBL" id="VANS01000001">
    <property type="protein sequence ID" value="TMM54362.1"/>
    <property type="molecule type" value="Genomic_DNA"/>
</dbReference>
<dbReference type="Gene3D" id="3.30.1330.60">
    <property type="entry name" value="OmpA-like domain"/>
    <property type="match status" value="1"/>
</dbReference>
<evidence type="ECO:0000256" key="1">
    <source>
        <dbReference type="PROSITE-ProRule" id="PRU00473"/>
    </source>
</evidence>
<feature type="compositionally biased region" description="Basic and acidic residues" evidence="2">
    <location>
        <begin position="212"/>
        <end position="236"/>
    </location>
</feature>
<feature type="chain" id="PRO_5024399032" evidence="3">
    <location>
        <begin position="26"/>
        <end position="581"/>
    </location>
</feature>
<dbReference type="PROSITE" id="PS51123">
    <property type="entry name" value="OMPA_2"/>
    <property type="match status" value="1"/>
</dbReference>
<feature type="domain" description="OmpA-like" evidence="4">
    <location>
        <begin position="459"/>
        <end position="579"/>
    </location>
</feature>
<dbReference type="GO" id="GO:0016020">
    <property type="term" value="C:membrane"/>
    <property type="evidence" value="ECO:0007669"/>
    <property type="project" value="UniProtKB-UniRule"/>
</dbReference>
<accession>A0A5S3QB87</accession>
<dbReference type="CDD" id="cd07185">
    <property type="entry name" value="OmpA_C-like"/>
    <property type="match status" value="1"/>
</dbReference>
<sequence>MKSILNATTALTVCVSISMPATGFAQEGAGQCQFTEELPTVPCVLGDGQVIGSIEEWMTAKAGGAEAQAAAQAQQEAEAQAAADAQAQQEAEAQAAADAQAQQEAEAQAAADAQAQQEAEAQAAADAQAQQEAEAQAAADAQAQQEAEAQAAADAQAQQEAEAQAAADAQAQQEAEAQAAADAQAQQEAEAQAAADAQAQQEAEAQAAADADAAKDERKAARKAERQAARQAEREAAAAAAAAADSSGADNVEVTTEEVAEEDVRTSNQEFSTDVTGNAPSASAESDDSGGLSKFEKALLLGLGAVAVGTVLKNGDQVMSRSGDRVVVERDGELRVLKDDDALLRQPGNEVRTETFNDGSTRSTVTREDGSQIVTIRGRDGTVLSRTRIGTDGEATVLFDDTVAAQEVVVSELPQVEEQSFAASDQSENALRAALAAELNRDNTRRFSLNQVRDIRQVRALAPEIELDAIRFETGSAAIQPEQARALAEIGGAIREMIAEDPRTVILVEGHTDAVGSATYNLALSDRRAETVALALTEYFDVPPENLITQGYGEGSLRIQTEEAEQLNRRAVVRNITALLR</sequence>
<reference evidence="5 6" key="1">
    <citation type="submission" date="2019-05" db="EMBL/GenBank/DDBJ databases">
        <title>Sulfitobacter sabulilitoris sp. nov., isolated from a marine sand.</title>
        <authorList>
            <person name="Yoon J.-H."/>
        </authorList>
    </citation>
    <scope>NUCLEOTIDE SEQUENCE [LARGE SCALE GENOMIC DNA]</scope>
    <source>
        <strain evidence="5 6">HSMS-29</strain>
    </source>
</reference>
<dbReference type="OrthoDB" id="9792021at2"/>
<evidence type="ECO:0000256" key="2">
    <source>
        <dbReference type="SAM" id="MobiDB-lite"/>
    </source>
</evidence>
<evidence type="ECO:0000313" key="5">
    <source>
        <dbReference type="EMBL" id="TMM54362.1"/>
    </source>
</evidence>
<feature type="compositionally biased region" description="Polar residues" evidence="2">
    <location>
        <begin position="266"/>
        <end position="284"/>
    </location>
</feature>
<dbReference type="InterPro" id="IPR006665">
    <property type="entry name" value="OmpA-like"/>
</dbReference>
<gene>
    <name evidence="5" type="ORF">FDT80_01850</name>
</gene>
<organism evidence="5 6">
    <name type="scientific">Sulfitobacter sabulilitoris</name>
    <dbReference type="NCBI Taxonomy" id="2562655"/>
    <lineage>
        <taxon>Bacteria</taxon>
        <taxon>Pseudomonadati</taxon>
        <taxon>Pseudomonadota</taxon>
        <taxon>Alphaproteobacteria</taxon>
        <taxon>Rhodobacterales</taxon>
        <taxon>Roseobacteraceae</taxon>
        <taxon>Sulfitobacter</taxon>
    </lineage>
</organism>
<comment type="caution">
    <text evidence="5">The sequence shown here is derived from an EMBL/GenBank/DDBJ whole genome shotgun (WGS) entry which is preliminary data.</text>
</comment>